<dbReference type="InterPro" id="IPR011042">
    <property type="entry name" value="6-blade_b-propeller_TolB-like"/>
</dbReference>
<proteinExistence type="predicted"/>
<accession>A0ABZ0IKH3</accession>
<dbReference type="RefSeq" id="WP_317488284.1">
    <property type="nucleotide sequence ID" value="NZ_CP136051.1"/>
</dbReference>
<dbReference type="SUPFAM" id="SSF69304">
    <property type="entry name" value="Tricorn protease N-terminal domain"/>
    <property type="match status" value="1"/>
</dbReference>
<evidence type="ECO:0000313" key="2">
    <source>
        <dbReference type="Proteomes" id="UP001302349"/>
    </source>
</evidence>
<dbReference type="EMBL" id="CP136051">
    <property type="protein sequence ID" value="WOK05523.1"/>
    <property type="molecule type" value="Genomic_DNA"/>
</dbReference>
<name>A0ABZ0IKH3_9BACT</name>
<sequence length="1084" mass="124751">MMNRQLERYWKTGLLIGFILFCSDLSAQNISGGFGKNRVQYKNFEWFFYSAENFDIYFYQGGEDYAKAAAEFLEVEFDKLTDILGYAPYAKTKIFLYNSVADLQQSNIGVNDETFAVGGKTNFIKLQVEVAYPGTMLGFKEELLHQISRMLIKDMMFGGSLTDMFQNTYLLSLPEWFIEGAAMYVTNGWSIEMDDFMRDFQQKNGRFKKLNKYSYDQAGLIGQSIWNYIVVKYGRSNISNILNLTRIIRNEENSIASTLGVPFKTFLSDWQNYYLNANTTIEGEYRSPEEDSFITHRKKDKDFTTVSISPDGKHLSYVINDNGKYRVFVKNLETGKSTRVMTGGYRMINQDVDLKVPMLNWVDNVTLGIVDVKYGLYEYVQYDILGKSLIRRPLERFSQVHNIAFNSNGKLAVISGDINGQNDLYLVSLTRNALRRLTNDVWDDITPSFLPGTDAIVFSSNRPTDSLKSASKTLKDLPSHYNLFLYDLDTTKNVVVRLTNNISSNYLPKPLDTYNILYLSDQKGIINLYRYNREDSIYSQVSNFNTSIKSYDVDPASKTLTAIMLNDGVDKIYKTEGFDYRTPTFTRQTLRQDVQQARFLTQRLGERKAAQQQIVDSVKSEKAEQIQKEAEKKSVLNDPALAGRSDLIDTENYQFDNDVIKERSESSSFLSNFRGVERKSKILGPIPYEPRFSANNVTTSFVIDPLRKFGMLLETRMNDMTEDHHFYGGALAIANLRQGDIFGEYQFLKYRVDFKMRYDRKVIRRESNGNNQLEAANQKYVLNTYTVGASLPLSVYTRIAFQPFFSTTRFLELDYRTLSTSPPSFPTDISTSYAGFKSEIVFDNTISHGTNIIEGTRAKVAFNLSQNLGSTAQSFNNIEVDVRHYQKIYRELIFATRFMYGRFFGNDAKTYVLGGMDNWLFNRTDTTGQRDPILPMYGVDNSDILFLRYVTNLRGFNYNKLNGNNVLLFNAELRFPVVRFFHRGPISSNFLRNLQFTSFYDLGSAWTGASPFNEDNNVNTITYKVPGSPFQAVIRNSKSAWLASYGFGVRTYLLGYYIKLDMAYPIEDYEVQRKRFYLTLGFDF</sequence>
<dbReference type="PANTHER" id="PTHR36842">
    <property type="entry name" value="PROTEIN TOLB HOMOLOG"/>
    <property type="match status" value="1"/>
</dbReference>
<gene>
    <name evidence="1" type="ORF">RT717_20830</name>
</gene>
<dbReference type="Proteomes" id="UP001302349">
    <property type="component" value="Chromosome"/>
</dbReference>
<evidence type="ECO:0000313" key="1">
    <source>
        <dbReference type="EMBL" id="WOK05523.1"/>
    </source>
</evidence>
<dbReference type="PANTHER" id="PTHR36842:SF1">
    <property type="entry name" value="PROTEIN TOLB"/>
    <property type="match status" value="1"/>
</dbReference>
<reference evidence="1 2" key="1">
    <citation type="journal article" date="2023" name="Microbiol. Resour. Announc.">
        <title>Complete Genome Sequence of Imperialibacter roseus strain P4T.</title>
        <authorList>
            <person name="Tizabi D.R."/>
            <person name="Bachvaroff T."/>
            <person name="Hill R.T."/>
        </authorList>
    </citation>
    <scope>NUCLEOTIDE SEQUENCE [LARGE SCALE GENOMIC DNA]</scope>
    <source>
        <strain evidence="1 2">P4T</strain>
    </source>
</reference>
<protein>
    <submittedName>
        <fullName evidence="1">Translocation protein TolB</fullName>
    </submittedName>
</protein>
<dbReference type="Gene3D" id="2.40.160.50">
    <property type="entry name" value="membrane protein fhac: a member of the omp85/tpsb transporter family"/>
    <property type="match status" value="1"/>
</dbReference>
<keyword evidence="2" id="KW-1185">Reference proteome</keyword>
<organism evidence="1 2">
    <name type="scientific">Imperialibacter roseus</name>
    <dbReference type="NCBI Taxonomy" id="1324217"/>
    <lineage>
        <taxon>Bacteria</taxon>
        <taxon>Pseudomonadati</taxon>
        <taxon>Bacteroidota</taxon>
        <taxon>Cytophagia</taxon>
        <taxon>Cytophagales</taxon>
        <taxon>Flammeovirgaceae</taxon>
        <taxon>Imperialibacter</taxon>
    </lineage>
</organism>
<dbReference type="Gene3D" id="2.120.10.30">
    <property type="entry name" value="TolB, C-terminal domain"/>
    <property type="match status" value="2"/>
</dbReference>